<name>A0A4R7D783_9SPHI</name>
<dbReference type="Proteomes" id="UP000294752">
    <property type="component" value="Unassembled WGS sequence"/>
</dbReference>
<comment type="caution">
    <text evidence="1">The sequence shown here is derived from an EMBL/GenBank/DDBJ whole genome shotgun (WGS) entry which is preliminary data.</text>
</comment>
<accession>A0A4R7D783</accession>
<evidence type="ECO:0000313" key="1">
    <source>
        <dbReference type="EMBL" id="TDS14856.1"/>
    </source>
</evidence>
<proteinExistence type="predicted"/>
<dbReference type="RefSeq" id="WP_166637805.1">
    <property type="nucleotide sequence ID" value="NZ_SNZV01000003.1"/>
</dbReference>
<keyword evidence="2" id="KW-1185">Reference proteome</keyword>
<sequence length="45" mass="4872">MNTKLNLKKKIVVKLTKETGSKNAFGRTTTGTVSETVSGTIVFNQ</sequence>
<protein>
    <submittedName>
        <fullName evidence="1">Uncharacterized protein</fullName>
    </submittedName>
</protein>
<reference evidence="1 2" key="1">
    <citation type="submission" date="2019-03" db="EMBL/GenBank/DDBJ databases">
        <title>Genomic Encyclopedia of Type Strains, Phase III (KMG-III): the genomes of soil and plant-associated and newly described type strains.</title>
        <authorList>
            <person name="Whitman W."/>
        </authorList>
    </citation>
    <scope>NUCLEOTIDE SEQUENCE [LARGE SCALE GENOMIC DNA]</scope>
    <source>
        <strain evidence="1 2">CGMCC 1.12801</strain>
    </source>
</reference>
<gene>
    <name evidence="1" type="ORF">B0I21_103356</name>
</gene>
<organism evidence="1 2">
    <name type="scientific">Sphingobacterium paludis</name>
    <dbReference type="NCBI Taxonomy" id="1476465"/>
    <lineage>
        <taxon>Bacteria</taxon>
        <taxon>Pseudomonadati</taxon>
        <taxon>Bacteroidota</taxon>
        <taxon>Sphingobacteriia</taxon>
        <taxon>Sphingobacteriales</taxon>
        <taxon>Sphingobacteriaceae</taxon>
        <taxon>Sphingobacterium</taxon>
    </lineage>
</organism>
<dbReference type="EMBL" id="SNZV01000003">
    <property type="protein sequence ID" value="TDS14856.1"/>
    <property type="molecule type" value="Genomic_DNA"/>
</dbReference>
<dbReference type="AlphaFoldDB" id="A0A4R7D783"/>
<evidence type="ECO:0000313" key="2">
    <source>
        <dbReference type="Proteomes" id="UP000294752"/>
    </source>
</evidence>